<dbReference type="AlphaFoldDB" id="A0A518IRL9"/>
<organism evidence="2 3">
    <name type="scientific">Rosistilla oblonga</name>
    <dbReference type="NCBI Taxonomy" id="2527990"/>
    <lineage>
        <taxon>Bacteria</taxon>
        <taxon>Pseudomonadati</taxon>
        <taxon>Planctomycetota</taxon>
        <taxon>Planctomycetia</taxon>
        <taxon>Pirellulales</taxon>
        <taxon>Pirellulaceae</taxon>
        <taxon>Rosistilla</taxon>
    </lineage>
</organism>
<dbReference type="InterPro" id="IPR007495">
    <property type="entry name" value="NqrM"/>
</dbReference>
<gene>
    <name evidence="2" type="ORF">Mal33_17250</name>
</gene>
<keyword evidence="1" id="KW-1133">Transmembrane helix</keyword>
<evidence type="ECO:0000313" key="3">
    <source>
        <dbReference type="Proteomes" id="UP000316770"/>
    </source>
</evidence>
<keyword evidence="3" id="KW-1185">Reference proteome</keyword>
<dbReference type="PANTHER" id="PTHR40691:SF3">
    <property type="entry name" value="(NA+)-NQR MATURATION NQRM"/>
    <property type="match status" value="1"/>
</dbReference>
<evidence type="ECO:0000256" key="1">
    <source>
        <dbReference type="SAM" id="Phobius"/>
    </source>
</evidence>
<proteinExistence type="predicted"/>
<dbReference type="PANTHER" id="PTHR40691">
    <property type="entry name" value="(NA+)-NQR MATURATION NQRM"/>
    <property type="match status" value="1"/>
</dbReference>
<accession>A0A518IRL9</accession>
<reference evidence="2 3" key="1">
    <citation type="submission" date="2019-02" db="EMBL/GenBank/DDBJ databases">
        <title>Deep-cultivation of Planctomycetes and their phenomic and genomic characterization uncovers novel biology.</title>
        <authorList>
            <person name="Wiegand S."/>
            <person name="Jogler M."/>
            <person name="Boedeker C."/>
            <person name="Pinto D."/>
            <person name="Vollmers J."/>
            <person name="Rivas-Marin E."/>
            <person name="Kohn T."/>
            <person name="Peeters S.H."/>
            <person name="Heuer A."/>
            <person name="Rast P."/>
            <person name="Oberbeckmann S."/>
            <person name="Bunk B."/>
            <person name="Jeske O."/>
            <person name="Meyerdierks A."/>
            <person name="Storesund J.E."/>
            <person name="Kallscheuer N."/>
            <person name="Luecker S."/>
            <person name="Lage O.M."/>
            <person name="Pohl T."/>
            <person name="Merkel B.J."/>
            <person name="Hornburger P."/>
            <person name="Mueller R.-W."/>
            <person name="Bruemmer F."/>
            <person name="Labrenz M."/>
            <person name="Spormann A.M."/>
            <person name="Op den Camp H."/>
            <person name="Overmann J."/>
            <person name="Amann R."/>
            <person name="Jetten M.S.M."/>
            <person name="Mascher T."/>
            <person name="Medema M.H."/>
            <person name="Devos D.P."/>
            <person name="Kaster A.-K."/>
            <person name="Ovreas L."/>
            <person name="Rohde M."/>
            <person name="Galperin M.Y."/>
            <person name="Jogler C."/>
        </authorList>
    </citation>
    <scope>NUCLEOTIDE SEQUENCE [LARGE SCALE GENOMIC DNA]</scope>
    <source>
        <strain evidence="2 3">Mal33</strain>
    </source>
</reference>
<keyword evidence="1" id="KW-0812">Transmembrane</keyword>
<protein>
    <submittedName>
        <fullName evidence="2">Uncharacterized protein</fullName>
    </submittedName>
</protein>
<keyword evidence="1" id="KW-0472">Membrane</keyword>
<dbReference type="EMBL" id="CP036318">
    <property type="protein sequence ID" value="QDV55746.1"/>
    <property type="molecule type" value="Genomic_DNA"/>
</dbReference>
<dbReference type="Pfam" id="PF04400">
    <property type="entry name" value="NqrM"/>
    <property type="match status" value="1"/>
</dbReference>
<evidence type="ECO:0000313" key="2">
    <source>
        <dbReference type="EMBL" id="QDV55746.1"/>
    </source>
</evidence>
<feature type="transmembrane region" description="Helical" evidence="1">
    <location>
        <begin position="53"/>
        <end position="77"/>
    </location>
</feature>
<name>A0A518IRL9_9BACT</name>
<dbReference type="Proteomes" id="UP000316770">
    <property type="component" value="Chromosome"/>
</dbReference>
<feature type="transmembrane region" description="Helical" evidence="1">
    <location>
        <begin position="21"/>
        <end position="41"/>
    </location>
</feature>
<sequence length="131" mass="13469">MKAVPPLATVKSNFSQPSYAHFIMIGMDILANSIGIVAQSAEVASETGSGSHVAVIVGITLAAFLLVCLGMAVGVMFGRRPISGSCGGLGNVTNESGEKSCALCQNPSEACKELRNRMTPAEEASEHEAAT</sequence>